<keyword evidence="2" id="KW-1185">Reference proteome</keyword>
<evidence type="ECO:0000313" key="1">
    <source>
        <dbReference type="EMBL" id="GMR32308.1"/>
    </source>
</evidence>
<dbReference type="Proteomes" id="UP001328107">
    <property type="component" value="Unassembled WGS sequence"/>
</dbReference>
<dbReference type="EMBL" id="BTRK01000001">
    <property type="protein sequence ID" value="GMR32308.1"/>
    <property type="molecule type" value="Genomic_DNA"/>
</dbReference>
<dbReference type="AlphaFoldDB" id="A0AAN4Z5H3"/>
<feature type="non-terminal residue" evidence="1">
    <location>
        <position position="220"/>
    </location>
</feature>
<name>A0AAN4Z5H3_9BILA</name>
<organism evidence="1 2">
    <name type="scientific">Pristionchus mayeri</name>
    <dbReference type="NCBI Taxonomy" id="1317129"/>
    <lineage>
        <taxon>Eukaryota</taxon>
        <taxon>Metazoa</taxon>
        <taxon>Ecdysozoa</taxon>
        <taxon>Nematoda</taxon>
        <taxon>Chromadorea</taxon>
        <taxon>Rhabditida</taxon>
        <taxon>Rhabditina</taxon>
        <taxon>Diplogasteromorpha</taxon>
        <taxon>Diplogasteroidea</taxon>
        <taxon>Neodiplogasteridae</taxon>
        <taxon>Pristionchus</taxon>
    </lineage>
</organism>
<accession>A0AAN4Z5H3</accession>
<protein>
    <submittedName>
        <fullName evidence="1">Uncharacterized protein</fullName>
    </submittedName>
</protein>
<sequence length="220" mass="25808">RMIDQYVFIWNVPFSMKWRDLHGLIHTKVIRVEEMAVHEDNTKHESKVAVLRVFSTTESATLERVINEIELSNGGRISANVETCQYIFFITHYSVHIPNFIRQNLRDVNMRVDDGKSVIRCEFSTYGEFTRAFKSIEAMMANNVKMKLYRYEKGGNKLPPPSILSLKFSSVPMREEVSENDLVPYDPPTLQEINTWVIEQDYNMWNALHSLKYPSIRYSF</sequence>
<feature type="non-terminal residue" evidence="1">
    <location>
        <position position="1"/>
    </location>
</feature>
<reference evidence="2" key="1">
    <citation type="submission" date="2022-10" db="EMBL/GenBank/DDBJ databases">
        <title>Genome assembly of Pristionchus species.</title>
        <authorList>
            <person name="Yoshida K."/>
            <person name="Sommer R.J."/>
        </authorList>
    </citation>
    <scope>NUCLEOTIDE SEQUENCE [LARGE SCALE GENOMIC DNA]</scope>
    <source>
        <strain evidence="2">RS5460</strain>
    </source>
</reference>
<comment type="caution">
    <text evidence="1">The sequence shown here is derived from an EMBL/GenBank/DDBJ whole genome shotgun (WGS) entry which is preliminary data.</text>
</comment>
<evidence type="ECO:0000313" key="2">
    <source>
        <dbReference type="Proteomes" id="UP001328107"/>
    </source>
</evidence>
<gene>
    <name evidence="1" type="ORF">PMAYCL1PPCAC_02503</name>
</gene>
<proteinExistence type="predicted"/>